<sequence length="227" mass="25731">MALPLKSGWSMLRTRACAIIPSVEMNDTGLPLVQANFQPMTEPLHTSLHAPPGGGSIRDIVHLAWPKLSLVSSMSLVRANAPLQKLNFHHCQLEDLARHNHALKKEDCAFQQEIAIKNKCAFTANEVAKVEHAKEHAIELAEWKPEYQEKHTRFRQVLVNRKRKLDESNQVARKVGRLRNMNTILLRITTLRNTEYVDTKGEMQALLWKRGLVCKVIPIPSANSPSR</sequence>
<dbReference type="EMBL" id="KB456267">
    <property type="protein sequence ID" value="EMF10815.1"/>
    <property type="molecule type" value="Genomic_DNA"/>
</dbReference>
<dbReference type="Proteomes" id="UP000016931">
    <property type="component" value="Unassembled WGS sequence"/>
</dbReference>
<organism evidence="1 2">
    <name type="scientific">Sphaerulina musiva (strain SO2202)</name>
    <name type="common">Poplar stem canker fungus</name>
    <name type="synonym">Septoria musiva</name>
    <dbReference type="NCBI Taxonomy" id="692275"/>
    <lineage>
        <taxon>Eukaryota</taxon>
        <taxon>Fungi</taxon>
        <taxon>Dikarya</taxon>
        <taxon>Ascomycota</taxon>
        <taxon>Pezizomycotina</taxon>
        <taxon>Dothideomycetes</taxon>
        <taxon>Dothideomycetidae</taxon>
        <taxon>Mycosphaerellales</taxon>
        <taxon>Mycosphaerellaceae</taxon>
        <taxon>Sphaerulina</taxon>
    </lineage>
</organism>
<reference evidence="1 2" key="1">
    <citation type="journal article" date="2012" name="PLoS Pathog.">
        <title>Diverse lifestyles and strategies of plant pathogenesis encoded in the genomes of eighteen Dothideomycetes fungi.</title>
        <authorList>
            <person name="Ohm R.A."/>
            <person name="Feau N."/>
            <person name="Henrissat B."/>
            <person name="Schoch C.L."/>
            <person name="Horwitz B.A."/>
            <person name="Barry K.W."/>
            <person name="Condon B.J."/>
            <person name="Copeland A.C."/>
            <person name="Dhillon B."/>
            <person name="Glaser F."/>
            <person name="Hesse C.N."/>
            <person name="Kosti I."/>
            <person name="LaButti K."/>
            <person name="Lindquist E.A."/>
            <person name="Lucas S."/>
            <person name="Salamov A.A."/>
            <person name="Bradshaw R.E."/>
            <person name="Ciuffetti L."/>
            <person name="Hamelin R.C."/>
            <person name="Kema G.H.J."/>
            <person name="Lawrence C."/>
            <person name="Scott J.A."/>
            <person name="Spatafora J.W."/>
            <person name="Turgeon B.G."/>
            <person name="de Wit P.J.G.M."/>
            <person name="Zhong S."/>
            <person name="Goodwin S.B."/>
            <person name="Grigoriev I.V."/>
        </authorList>
    </citation>
    <scope>NUCLEOTIDE SEQUENCE [LARGE SCALE GENOMIC DNA]</scope>
    <source>
        <strain evidence="1 2">SO2202</strain>
    </source>
</reference>
<protein>
    <submittedName>
        <fullName evidence="1">Uncharacterized protein</fullName>
    </submittedName>
</protein>
<proteinExistence type="predicted"/>
<name>N1QEJ4_SPHMS</name>
<dbReference type="AlphaFoldDB" id="N1QEJ4"/>
<dbReference type="HOGENOM" id="CLU_1220361_0_0_1"/>
<evidence type="ECO:0000313" key="2">
    <source>
        <dbReference type="Proteomes" id="UP000016931"/>
    </source>
</evidence>
<dbReference type="RefSeq" id="XP_016758936.1">
    <property type="nucleotide sequence ID" value="XM_016900823.1"/>
</dbReference>
<evidence type="ECO:0000313" key="1">
    <source>
        <dbReference type="EMBL" id="EMF10815.1"/>
    </source>
</evidence>
<accession>N1QEJ4</accession>
<gene>
    <name evidence="1" type="ORF">SEPMUDRAFT_110069</name>
</gene>
<dbReference type="GeneID" id="27897960"/>
<keyword evidence="2" id="KW-1185">Reference proteome</keyword>